<dbReference type="Gene3D" id="2.60.120.10">
    <property type="entry name" value="Jelly Rolls"/>
    <property type="match status" value="1"/>
</dbReference>
<evidence type="ECO:0000256" key="1">
    <source>
        <dbReference type="ARBA" id="ARBA00023125"/>
    </source>
</evidence>
<dbReference type="InterPro" id="IPR014710">
    <property type="entry name" value="RmlC-like_jellyroll"/>
</dbReference>
<dbReference type="InterPro" id="IPR011051">
    <property type="entry name" value="RmlC_Cupin_sf"/>
</dbReference>
<sequence>MDTGITQDELWIGGMIRARRQKLELTLQEVSEAAGISTGYLSLIERDKATPALTTLSRIAAALGVGIDAFVGKPQPADCITRADTRPQFLLGASKVRYERLGAVFPGSELSCFILTIEPGYSSEQTGHAGEETFYVLSGRLDFTLDGQVMELQAGDSAHYDSTRAHGWANPHDEVAQVLWTGTLDLFGDRAGGSEQRAE</sequence>
<dbReference type="SMART" id="SM00530">
    <property type="entry name" value="HTH_XRE"/>
    <property type="match status" value="1"/>
</dbReference>
<dbReference type="CDD" id="cd02209">
    <property type="entry name" value="cupin_XRE_C"/>
    <property type="match status" value="1"/>
</dbReference>
<feature type="domain" description="HTH cro/C1-type" evidence="2">
    <location>
        <begin position="16"/>
        <end position="70"/>
    </location>
</feature>
<organism evidence="3 4">
    <name type="scientific">Pseudoponticoccus marisrubri</name>
    <dbReference type="NCBI Taxonomy" id="1685382"/>
    <lineage>
        <taxon>Bacteria</taxon>
        <taxon>Pseudomonadati</taxon>
        <taxon>Pseudomonadota</taxon>
        <taxon>Alphaproteobacteria</taxon>
        <taxon>Rhodobacterales</taxon>
        <taxon>Roseobacteraceae</taxon>
        <taxon>Pseudoponticoccus</taxon>
    </lineage>
</organism>
<dbReference type="PANTHER" id="PTHR46797:SF1">
    <property type="entry name" value="METHYLPHOSPHONATE SYNTHASE"/>
    <property type="match status" value="1"/>
</dbReference>
<dbReference type="GO" id="GO:0003700">
    <property type="term" value="F:DNA-binding transcription factor activity"/>
    <property type="evidence" value="ECO:0007669"/>
    <property type="project" value="TreeGrafter"/>
</dbReference>
<protein>
    <recommendedName>
        <fullName evidence="2">HTH cro/C1-type domain-containing protein</fullName>
    </recommendedName>
</protein>
<dbReference type="Proteomes" id="UP000054396">
    <property type="component" value="Unassembled WGS sequence"/>
</dbReference>
<dbReference type="GO" id="GO:0003677">
    <property type="term" value="F:DNA binding"/>
    <property type="evidence" value="ECO:0007669"/>
    <property type="project" value="UniProtKB-KW"/>
</dbReference>
<reference evidence="3 4" key="1">
    <citation type="submission" date="2015-12" db="EMBL/GenBank/DDBJ databases">
        <authorList>
            <person name="Shamseldin A."/>
            <person name="Moawad H."/>
            <person name="Abd El-Rahim W.M."/>
            <person name="Sadowsky M.J."/>
        </authorList>
    </citation>
    <scope>NUCLEOTIDE SEQUENCE [LARGE SCALE GENOMIC DNA]</scope>
    <source>
        <strain evidence="3 4">SJ5A-1</strain>
    </source>
</reference>
<dbReference type="InterPro" id="IPR013096">
    <property type="entry name" value="Cupin_2"/>
</dbReference>
<keyword evidence="4" id="KW-1185">Reference proteome</keyword>
<dbReference type="STRING" id="1685382.AVJ23_11055"/>
<dbReference type="RefSeq" id="WP_058862244.1">
    <property type="nucleotide sequence ID" value="NZ_LPXO01000005.1"/>
</dbReference>
<dbReference type="GO" id="GO:0005829">
    <property type="term" value="C:cytosol"/>
    <property type="evidence" value="ECO:0007669"/>
    <property type="project" value="TreeGrafter"/>
</dbReference>
<comment type="caution">
    <text evidence="3">The sequence shown here is derived from an EMBL/GenBank/DDBJ whole genome shotgun (WGS) entry which is preliminary data.</text>
</comment>
<evidence type="ECO:0000259" key="2">
    <source>
        <dbReference type="PROSITE" id="PS50943"/>
    </source>
</evidence>
<dbReference type="Gene3D" id="1.10.260.40">
    <property type="entry name" value="lambda repressor-like DNA-binding domains"/>
    <property type="match status" value="1"/>
</dbReference>
<accession>A0A0W7WK96</accession>
<dbReference type="SUPFAM" id="SSF51182">
    <property type="entry name" value="RmlC-like cupins"/>
    <property type="match status" value="1"/>
</dbReference>
<evidence type="ECO:0000313" key="3">
    <source>
        <dbReference type="EMBL" id="KUF10959.1"/>
    </source>
</evidence>
<dbReference type="AlphaFoldDB" id="A0A0W7WK96"/>
<dbReference type="InterPro" id="IPR001387">
    <property type="entry name" value="Cro/C1-type_HTH"/>
</dbReference>
<gene>
    <name evidence="3" type="ORF">AVJ23_11055</name>
</gene>
<dbReference type="InterPro" id="IPR050807">
    <property type="entry name" value="TransReg_Diox_bact_type"/>
</dbReference>
<dbReference type="PANTHER" id="PTHR46797">
    <property type="entry name" value="HTH-TYPE TRANSCRIPTIONAL REGULATOR"/>
    <property type="match status" value="1"/>
</dbReference>
<name>A0A0W7WK96_9RHOB</name>
<dbReference type="EMBL" id="LPXO01000005">
    <property type="protein sequence ID" value="KUF10959.1"/>
    <property type="molecule type" value="Genomic_DNA"/>
</dbReference>
<proteinExistence type="predicted"/>
<evidence type="ECO:0000313" key="4">
    <source>
        <dbReference type="Proteomes" id="UP000054396"/>
    </source>
</evidence>
<keyword evidence="1" id="KW-0238">DNA-binding</keyword>
<dbReference type="SUPFAM" id="SSF47413">
    <property type="entry name" value="lambda repressor-like DNA-binding domains"/>
    <property type="match status" value="1"/>
</dbReference>
<dbReference type="PROSITE" id="PS50943">
    <property type="entry name" value="HTH_CROC1"/>
    <property type="match status" value="1"/>
</dbReference>
<dbReference type="CDD" id="cd00093">
    <property type="entry name" value="HTH_XRE"/>
    <property type="match status" value="1"/>
</dbReference>
<dbReference type="Pfam" id="PF07883">
    <property type="entry name" value="Cupin_2"/>
    <property type="match status" value="1"/>
</dbReference>
<dbReference type="InterPro" id="IPR010982">
    <property type="entry name" value="Lambda_DNA-bd_dom_sf"/>
</dbReference>
<dbReference type="Pfam" id="PF01381">
    <property type="entry name" value="HTH_3"/>
    <property type="match status" value="1"/>
</dbReference>